<protein>
    <recommendedName>
        <fullName evidence="3">Crinkler family protein</fullName>
    </recommendedName>
</protein>
<evidence type="ECO:0008006" key="3">
    <source>
        <dbReference type="Google" id="ProtNLM"/>
    </source>
</evidence>
<organism evidence="1 2">
    <name type="scientific">Rhizophagus irregularis (strain DAOM 181602 / DAOM 197198 / MUCL 43194)</name>
    <name type="common">Arbuscular mycorrhizal fungus</name>
    <name type="synonym">Glomus intraradices</name>
    <dbReference type="NCBI Taxonomy" id="747089"/>
    <lineage>
        <taxon>Eukaryota</taxon>
        <taxon>Fungi</taxon>
        <taxon>Fungi incertae sedis</taxon>
        <taxon>Mucoromycota</taxon>
        <taxon>Glomeromycotina</taxon>
        <taxon>Glomeromycetes</taxon>
        <taxon>Glomerales</taxon>
        <taxon>Glomeraceae</taxon>
        <taxon>Rhizophagus</taxon>
    </lineage>
</organism>
<dbReference type="VEuPathDB" id="FungiDB:RhiirFUN_022069"/>
<reference evidence="1 2" key="2">
    <citation type="journal article" date="2018" name="New Phytol.">
        <title>High intraspecific genome diversity in the model arbuscular mycorrhizal symbiont Rhizophagus irregularis.</title>
        <authorList>
            <person name="Chen E.C.H."/>
            <person name="Morin E."/>
            <person name="Beaudet D."/>
            <person name="Noel J."/>
            <person name="Yildirir G."/>
            <person name="Ndikumana S."/>
            <person name="Charron P."/>
            <person name="St-Onge C."/>
            <person name="Giorgi J."/>
            <person name="Kruger M."/>
            <person name="Marton T."/>
            <person name="Ropars J."/>
            <person name="Grigoriev I.V."/>
            <person name="Hainaut M."/>
            <person name="Henrissat B."/>
            <person name="Roux C."/>
            <person name="Martin F."/>
            <person name="Corradi N."/>
        </authorList>
    </citation>
    <scope>NUCLEOTIDE SEQUENCE [LARGE SCALE GENOMIC DNA]</scope>
    <source>
        <strain evidence="1 2">DAOM 197198</strain>
    </source>
</reference>
<evidence type="ECO:0000313" key="1">
    <source>
        <dbReference type="EMBL" id="POG58865.1"/>
    </source>
</evidence>
<name>A0A2P4P0F2_RHIID</name>
<dbReference type="Proteomes" id="UP000018888">
    <property type="component" value="Unassembled WGS sequence"/>
</dbReference>
<reference evidence="1 2" key="1">
    <citation type="journal article" date="2013" name="Proc. Natl. Acad. Sci. U.S.A.">
        <title>Genome of an arbuscular mycorrhizal fungus provides insight into the oldest plant symbiosis.</title>
        <authorList>
            <person name="Tisserant E."/>
            <person name="Malbreil M."/>
            <person name="Kuo A."/>
            <person name="Kohler A."/>
            <person name="Symeonidi A."/>
            <person name="Balestrini R."/>
            <person name="Charron P."/>
            <person name="Duensing N."/>
            <person name="Frei Dit Frey N."/>
            <person name="Gianinazzi-Pearson V."/>
            <person name="Gilbert L.B."/>
            <person name="Handa Y."/>
            <person name="Herr J.R."/>
            <person name="Hijri M."/>
            <person name="Koul R."/>
            <person name="Kawaguchi M."/>
            <person name="Krajinski F."/>
            <person name="Lammers P.J."/>
            <person name="Masclaux F.G."/>
            <person name="Murat C."/>
            <person name="Morin E."/>
            <person name="Ndikumana S."/>
            <person name="Pagni M."/>
            <person name="Petitpierre D."/>
            <person name="Requena N."/>
            <person name="Rosikiewicz P."/>
            <person name="Riley R."/>
            <person name="Saito K."/>
            <person name="San Clemente H."/>
            <person name="Shapiro H."/>
            <person name="van Tuinen D."/>
            <person name="Becard G."/>
            <person name="Bonfante P."/>
            <person name="Paszkowski U."/>
            <person name="Shachar-Hill Y.Y."/>
            <person name="Tuskan G.A."/>
            <person name="Young P.W."/>
            <person name="Sanders I.R."/>
            <person name="Henrissat B."/>
            <person name="Rensing S.A."/>
            <person name="Grigoriev I.V."/>
            <person name="Corradi N."/>
            <person name="Roux C."/>
            <person name="Martin F."/>
        </authorList>
    </citation>
    <scope>NUCLEOTIDE SEQUENCE [LARGE SCALE GENOMIC DNA]</scope>
    <source>
        <strain evidence="1 2">DAOM 197198</strain>
    </source>
</reference>
<sequence>MPGQILLTSLRNLASSLREVLIRYGLESEGTDKIPLFSLQTYEIKDSDKHFEHCMAEILVRLKNYGTLVVDSLEAMRNEYVVAILHTAINITRDSTGEELSMRPEYEVIGDESTGRVDFAIKKAENLICVTEDKPQRNVVERFAQNIVQLESSFQTNKRKRKRDYEDDFDYLYGIVTTARDWHFLLYTPGKFHKVVNYHLASNFPKMLWIKNP</sequence>
<gene>
    <name evidence="1" type="ORF">GLOIN_2v1727104</name>
</gene>
<dbReference type="AlphaFoldDB" id="A0A2P4P0F2"/>
<dbReference type="EMBL" id="AUPC02000491">
    <property type="protein sequence ID" value="POG58865.1"/>
    <property type="molecule type" value="Genomic_DNA"/>
</dbReference>
<keyword evidence="2" id="KW-1185">Reference proteome</keyword>
<comment type="caution">
    <text evidence="1">The sequence shown here is derived from an EMBL/GenBank/DDBJ whole genome shotgun (WGS) entry which is preliminary data.</text>
</comment>
<proteinExistence type="predicted"/>
<evidence type="ECO:0000313" key="2">
    <source>
        <dbReference type="Proteomes" id="UP000018888"/>
    </source>
</evidence>
<accession>A0A2P4P0F2</accession>